<evidence type="ECO:0000256" key="3">
    <source>
        <dbReference type="ARBA" id="ARBA00022989"/>
    </source>
</evidence>
<name>A0A8J2WLG1_9CRUS</name>
<evidence type="ECO:0000313" key="5">
    <source>
        <dbReference type="EMBL" id="CAH0103425.1"/>
    </source>
</evidence>
<accession>A0A8J2WLG1</accession>
<dbReference type="Proteomes" id="UP000789390">
    <property type="component" value="Unassembled WGS sequence"/>
</dbReference>
<keyword evidence="3" id="KW-1133">Transmembrane helix</keyword>
<gene>
    <name evidence="5" type="ORF">DGAL_LOCUS5999</name>
</gene>
<comment type="caution">
    <text evidence="5">The sequence shown here is derived from an EMBL/GenBank/DDBJ whole genome shotgun (WGS) entry which is preliminary data.</text>
</comment>
<dbReference type="GO" id="GO:0016020">
    <property type="term" value="C:membrane"/>
    <property type="evidence" value="ECO:0007669"/>
    <property type="project" value="UniProtKB-SubCell"/>
</dbReference>
<comment type="subcellular location">
    <subcellularLocation>
        <location evidence="1">Membrane</location>
    </subcellularLocation>
</comment>
<evidence type="ECO:0000256" key="2">
    <source>
        <dbReference type="ARBA" id="ARBA00022692"/>
    </source>
</evidence>
<keyword evidence="6" id="KW-1185">Reference proteome</keyword>
<dbReference type="PANTHER" id="PTHR13533">
    <property type="entry name" value="N-ACETYLNEURAMINATE 9-O-ACETYLTRANSFERASE"/>
    <property type="match status" value="1"/>
</dbReference>
<evidence type="ECO:0000256" key="1">
    <source>
        <dbReference type="ARBA" id="ARBA00004370"/>
    </source>
</evidence>
<dbReference type="GO" id="GO:0005794">
    <property type="term" value="C:Golgi apparatus"/>
    <property type="evidence" value="ECO:0007669"/>
    <property type="project" value="UniProtKB-ARBA"/>
</dbReference>
<dbReference type="EMBL" id="CAKKLH010000112">
    <property type="protein sequence ID" value="CAH0103425.1"/>
    <property type="molecule type" value="Genomic_DNA"/>
</dbReference>
<keyword evidence="4" id="KW-0472">Membrane</keyword>
<dbReference type="AlphaFoldDB" id="A0A8J2WLG1"/>
<dbReference type="GO" id="GO:0005975">
    <property type="term" value="P:carbohydrate metabolic process"/>
    <property type="evidence" value="ECO:0007669"/>
    <property type="project" value="UniProtKB-ARBA"/>
</dbReference>
<evidence type="ECO:0000313" key="6">
    <source>
        <dbReference type="Proteomes" id="UP000789390"/>
    </source>
</evidence>
<organism evidence="5 6">
    <name type="scientific">Daphnia galeata</name>
    <dbReference type="NCBI Taxonomy" id="27404"/>
    <lineage>
        <taxon>Eukaryota</taxon>
        <taxon>Metazoa</taxon>
        <taxon>Ecdysozoa</taxon>
        <taxon>Arthropoda</taxon>
        <taxon>Crustacea</taxon>
        <taxon>Branchiopoda</taxon>
        <taxon>Diplostraca</taxon>
        <taxon>Cladocera</taxon>
        <taxon>Anomopoda</taxon>
        <taxon>Daphniidae</taxon>
        <taxon>Daphnia</taxon>
    </lineage>
</organism>
<evidence type="ECO:0000256" key="4">
    <source>
        <dbReference type="ARBA" id="ARBA00023136"/>
    </source>
</evidence>
<protein>
    <submittedName>
        <fullName evidence="5">Uncharacterized protein</fullName>
    </submittedName>
</protein>
<dbReference type="OrthoDB" id="6343610at2759"/>
<proteinExistence type="predicted"/>
<keyword evidence="2" id="KW-0812">Transmembrane</keyword>
<dbReference type="PANTHER" id="PTHR13533:SF45">
    <property type="entry name" value="CAS1P 10 TM ACYL TRANSFERASE DOMAIN-CONTAINING PROTEIN"/>
    <property type="match status" value="1"/>
</dbReference>
<sequence length="339" mass="39433">MTNYLLIVKRAVLFFKLRINESPSTENELPLCVGKLLDKRHYRYESSSRLLMTKSGGSCRLLNYTAEKIIHCFDALRHQHDQAGTPFRLIFMGDSIVRQQYLNLVRLIPDYDKLLQPSNAELLFQGNMEVTSASLGLRLSFRWQPYVDDEVLNKVRQWTAEFTYDNTTRPSSLLLLSMAVWHMLDVERRPKPDHRLYNKHLRELAPSLAQLSQVTRVIWLNQYPPLEYYSNVSTTYITPEKINIYNKAVRRILLPDAGSSNSSRVEIWDSGNPLVEEYVRSCVIHRRYEKKKTSPGLLTLKYYSGAYRNCMDHVHVGYSALSQITQLLYNDICSPISQM</sequence>
<reference evidence="5" key="1">
    <citation type="submission" date="2021-11" db="EMBL/GenBank/DDBJ databases">
        <authorList>
            <person name="Schell T."/>
        </authorList>
    </citation>
    <scope>NUCLEOTIDE SEQUENCE</scope>
    <source>
        <strain evidence="5">M5</strain>
    </source>
</reference>